<dbReference type="Proteomes" id="UP000179807">
    <property type="component" value="Unassembled WGS sequence"/>
</dbReference>
<keyword evidence="5 8" id="KW-1133">Transmembrane helix</keyword>
<dbReference type="OrthoDB" id="10251135at2759"/>
<feature type="region of interest" description="Disordered" evidence="7">
    <location>
        <begin position="1"/>
        <end position="41"/>
    </location>
</feature>
<protein>
    <submittedName>
        <fullName evidence="9">Uncharacterized protein</fullName>
    </submittedName>
</protein>
<dbReference type="AlphaFoldDB" id="A0A1J4JMG2"/>
<keyword evidence="10" id="KW-1185">Reference proteome</keyword>
<comment type="caution">
    <text evidence="9">The sequence shown here is derived from an EMBL/GenBank/DDBJ whole genome shotgun (WGS) entry which is preliminary data.</text>
</comment>
<sequence length="214" mass="23664">MEDKIEAKRRNSTPQFGNYSDKFPSIPKSNEKKELDDEEMRLGSRSPLKTILILSIGPIISQIFSSLFGVFNSLWVTKTIGDVGLEVFGATFIVDYIQIGIAYMTPALLEAMQKAMSATICSIFSMLITPMAVSTILHYTDKTDPYRVMLTYPICDSVAVIFYVAFLIGPMKLLCKAPPDILNNAIDAKPLVARSDCGGDVKEISFVTTENNQV</sequence>
<feature type="transmembrane region" description="Helical" evidence="8">
    <location>
        <begin position="115"/>
        <end position="137"/>
    </location>
</feature>
<comment type="subcellular location">
    <subcellularLocation>
        <location evidence="1">Cell membrane</location>
        <topology evidence="1">Multi-pass membrane protein</topology>
    </subcellularLocation>
</comment>
<proteinExistence type="predicted"/>
<evidence type="ECO:0000313" key="10">
    <source>
        <dbReference type="Proteomes" id="UP000179807"/>
    </source>
</evidence>
<evidence type="ECO:0000256" key="4">
    <source>
        <dbReference type="ARBA" id="ARBA00022692"/>
    </source>
</evidence>
<evidence type="ECO:0000256" key="7">
    <source>
        <dbReference type="SAM" id="MobiDB-lite"/>
    </source>
</evidence>
<dbReference type="EMBL" id="MLAK01000960">
    <property type="protein sequence ID" value="OHT00305.1"/>
    <property type="molecule type" value="Genomic_DNA"/>
</dbReference>
<evidence type="ECO:0000313" key="9">
    <source>
        <dbReference type="EMBL" id="OHT00305.1"/>
    </source>
</evidence>
<accession>A0A1J4JMG2</accession>
<name>A0A1J4JMG2_9EUKA</name>
<gene>
    <name evidence="9" type="ORF">TRFO_07968</name>
</gene>
<dbReference type="PANTHER" id="PTHR43549:SF2">
    <property type="entry name" value="MULTIDRUG RESISTANCE PROTEIN NORM-RELATED"/>
    <property type="match status" value="1"/>
</dbReference>
<feature type="transmembrane region" description="Helical" evidence="8">
    <location>
        <begin position="83"/>
        <end position="103"/>
    </location>
</feature>
<keyword evidence="3" id="KW-1003">Cell membrane</keyword>
<keyword evidence="4 8" id="KW-0812">Transmembrane</keyword>
<feature type="transmembrane region" description="Helical" evidence="8">
    <location>
        <begin position="50"/>
        <end position="71"/>
    </location>
</feature>
<keyword evidence="6 8" id="KW-0472">Membrane</keyword>
<evidence type="ECO:0000256" key="1">
    <source>
        <dbReference type="ARBA" id="ARBA00004651"/>
    </source>
</evidence>
<dbReference type="InterPro" id="IPR052031">
    <property type="entry name" value="Membrane_Transporter-Flippase"/>
</dbReference>
<dbReference type="PANTHER" id="PTHR43549">
    <property type="entry name" value="MULTIDRUG RESISTANCE PROTEIN YPNP-RELATED"/>
    <property type="match status" value="1"/>
</dbReference>
<dbReference type="RefSeq" id="XP_068353441.1">
    <property type="nucleotide sequence ID" value="XM_068494009.1"/>
</dbReference>
<dbReference type="GO" id="GO:0005886">
    <property type="term" value="C:plasma membrane"/>
    <property type="evidence" value="ECO:0007669"/>
    <property type="project" value="UniProtKB-SubCell"/>
</dbReference>
<dbReference type="VEuPathDB" id="TrichDB:TRFO_07968"/>
<dbReference type="GeneID" id="94828713"/>
<feature type="transmembrane region" description="Helical" evidence="8">
    <location>
        <begin position="149"/>
        <end position="168"/>
    </location>
</feature>
<reference evidence="9" key="1">
    <citation type="submission" date="2016-10" db="EMBL/GenBank/DDBJ databases">
        <authorList>
            <person name="Benchimol M."/>
            <person name="Almeida L.G."/>
            <person name="Vasconcelos A.T."/>
            <person name="Perreira-Neves A."/>
            <person name="Rosa I.A."/>
            <person name="Tasca T."/>
            <person name="Bogo M.R."/>
            <person name="de Souza W."/>
        </authorList>
    </citation>
    <scope>NUCLEOTIDE SEQUENCE [LARGE SCALE GENOMIC DNA]</scope>
    <source>
        <strain evidence="9">K</strain>
    </source>
</reference>
<keyword evidence="2" id="KW-0813">Transport</keyword>
<evidence type="ECO:0000256" key="6">
    <source>
        <dbReference type="ARBA" id="ARBA00023136"/>
    </source>
</evidence>
<organism evidence="9 10">
    <name type="scientific">Tritrichomonas foetus</name>
    <dbReference type="NCBI Taxonomy" id="1144522"/>
    <lineage>
        <taxon>Eukaryota</taxon>
        <taxon>Metamonada</taxon>
        <taxon>Parabasalia</taxon>
        <taxon>Tritrichomonadida</taxon>
        <taxon>Tritrichomonadidae</taxon>
        <taxon>Tritrichomonas</taxon>
    </lineage>
</organism>
<evidence type="ECO:0000256" key="8">
    <source>
        <dbReference type="SAM" id="Phobius"/>
    </source>
</evidence>
<evidence type="ECO:0000256" key="3">
    <source>
        <dbReference type="ARBA" id="ARBA00022475"/>
    </source>
</evidence>
<evidence type="ECO:0000256" key="5">
    <source>
        <dbReference type="ARBA" id="ARBA00022989"/>
    </source>
</evidence>
<evidence type="ECO:0000256" key="2">
    <source>
        <dbReference type="ARBA" id="ARBA00022448"/>
    </source>
</evidence>